<dbReference type="GO" id="GO:0019305">
    <property type="term" value="P:dTDP-rhamnose biosynthetic process"/>
    <property type="evidence" value="ECO:0007669"/>
    <property type="project" value="UniProtKB-UniPathway"/>
</dbReference>
<evidence type="ECO:0000256" key="1">
    <source>
        <dbReference type="ARBA" id="ARBA00010944"/>
    </source>
</evidence>
<reference evidence="4 5" key="1">
    <citation type="submission" date="2019-06" db="EMBL/GenBank/DDBJ databases">
        <title>Description Trichococcus psychrophilus sp. nov., isolated from a cold spring, by genomic and phenotypic analyses.</title>
        <authorList>
            <person name="Zakharyuk A."/>
        </authorList>
    </citation>
    <scope>NUCLEOTIDE SEQUENCE [LARGE SCALE GENOMIC DNA]</scope>
    <source>
        <strain evidence="4 5">SKBG</strain>
    </source>
</reference>
<accession>A0A5C5E759</accession>
<dbReference type="GO" id="GO:0005829">
    <property type="term" value="C:cytosol"/>
    <property type="evidence" value="ECO:0007669"/>
    <property type="project" value="TreeGrafter"/>
</dbReference>
<dbReference type="PANTHER" id="PTHR10491">
    <property type="entry name" value="DTDP-4-DEHYDRORHAMNOSE REDUCTASE"/>
    <property type="match status" value="1"/>
</dbReference>
<comment type="function">
    <text evidence="2">Catalyzes the reduction of dTDP-6-deoxy-L-lyxo-4-hexulose to yield dTDP-L-rhamnose.</text>
</comment>
<dbReference type="Proteomes" id="UP000313395">
    <property type="component" value="Unassembled WGS sequence"/>
</dbReference>
<sequence>MILITGSNGQLGTELRNLLDEKNLAYVATDSTEMDITDKAAVEAVFKEVKPKVVYHCAAYTAVDKAEDEGKELNTLINETGTKNVAEAAEAAGATLFYVSTDYVFDGLNQEQYQVNDPANPQNEYGRAKYAGEEIVQSISSKYYIIRTSWVFGEFGNNFVYTMRRLAESYPKLTVVNDQVGRPTWTRTLAEFLLHLNDVNAEFGIYHLSNDNSCSWYEFAREILKDSDIEISPVTSEQYPQKAYRPKHSIMDLSKAKATGFKIPTWQEALKTFLVDLETVSK</sequence>
<feature type="domain" description="RmlD-like substrate binding" evidence="3">
    <location>
        <begin position="2"/>
        <end position="277"/>
    </location>
</feature>
<dbReference type="Gene3D" id="3.40.50.720">
    <property type="entry name" value="NAD(P)-binding Rossmann-like Domain"/>
    <property type="match status" value="1"/>
</dbReference>
<organism evidence="4 5">
    <name type="scientific">Trichococcus shcherbakoviae subsp. psychrophilus</name>
    <dbReference type="NCBI Taxonomy" id="2585775"/>
    <lineage>
        <taxon>Bacteria</taxon>
        <taxon>Bacillati</taxon>
        <taxon>Bacillota</taxon>
        <taxon>Bacilli</taxon>
        <taxon>Lactobacillales</taxon>
        <taxon>Carnobacteriaceae</taxon>
        <taxon>Trichococcus</taxon>
    </lineage>
</organism>
<proteinExistence type="inferred from homology"/>
<dbReference type="Pfam" id="PF04321">
    <property type="entry name" value="RmlD_sub_bind"/>
    <property type="match status" value="1"/>
</dbReference>
<dbReference type="RefSeq" id="WP_140186477.1">
    <property type="nucleotide sequence ID" value="NZ_VENO01000003.1"/>
</dbReference>
<dbReference type="EC" id="1.1.1.133" evidence="2"/>
<dbReference type="UniPathway" id="UPA00124"/>
<evidence type="ECO:0000313" key="5">
    <source>
        <dbReference type="Proteomes" id="UP000313395"/>
    </source>
</evidence>
<protein>
    <recommendedName>
        <fullName evidence="2">dTDP-4-dehydrorhamnose reductase</fullName>
        <ecNumber evidence="2">1.1.1.133</ecNumber>
    </recommendedName>
</protein>
<dbReference type="GO" id="GO:0008831">
    <property type="term" value="F:dTDP-4-dehydrorhamnose reductase activity"/>
    <property type="evidence" value="ECO:0007669"/>
    <property type="project" value="UniProtKB-EC"/>
</dbReference>
<dbReference type="NCBIfam" id="TIGR01214">
    <property type="entry name" value="rmlD"/>
    <property type="match status" value="1"/>
</dbReference>
<dbReference type="FunFam" id="3.40.50.720:FF:000159">
    <property type="entry name" value="dTDP-4-dehydrorhamnose reductase"/>
    <property type="match status" value="1"/>
</dbReference>
<comment type="pathway">
    <text evidence="2">Carbohydrate biosynthesis; dTDP-L-rhamnose biosynthesis.</text>
</comment>
<comment type="similarity">
    <text evidence="1 2">Belongs to the dTDP-4-dehydrorhamnose reductase family.</text>
</comment>
<keyword evidence="5" id="KW-1185">Reference proteome</keyword>
<dbReference type="Gene3D" id="3.90.25.10">
    <property type="entry name" value="UDP-galactose 4-epimerase, domain 1"/>
    <property type="match status" value="1"/>
</dbReference>
<dbReference type="InterPro" id="IPR036291">
    <property type="entry name" value="NAD(P)-bd_dom_sf"/>
</dbReference>
<dbReference type="InterPro" id="IPR005913">
    <property type="entry name" value="dTDP_dehydrorham_reduct"/>
</dbReference>
<name>A0A5C5E759_9LACT</name>
<dbReference type="PANTHER" id="PTHR10491:SF4">
    <property type="entry name" value="METHIONINE ADENOSYLTRANSFERASE 2 SUBUNIT BETA"/>
    <property type="match status" value="1"/>
</dbReference>
<dbReference type="InterPro" id="IPR029903">
    <property type="entry name" value="RmlD-like-bd"/>
</dbReference>
<evidence type="ECO:0000313" key="4">
    <source>
        <dbReference type="EMBL" id="TNV68452.1"/>
    </source>
</evidence>
<dbReference type="EMBL" id="VENO01000003">
    <property type="protein sequence ID" value="TNV68452.1"/>
    <property type="molecule type" value="Genomic_DNA"/>
</dbReference>
<dbReference type="SUPFAM" id="SSF51735">
    <property type="entry name" value="NAD(P)-binding Rossmann-fold domains"/>
    <property type="match status" value="1"/>
</dbReference>
<keyword evidence="2" id="KW-0521">NADP</keyword>
<comment type="caution">
    <text evidence="4">The sequence shown here is derived from an EMBL/GenBank/DDBJ whole genome shotgun (WGS) entry which is preliminary data.</text>
</comment>
<dbReference type="CDD" id="cd05254">
    <property type="entry name" value="dTDP_HR_like_SDR_e"/>
    <property type="match status" value="1"/>
</dbReference>
<evidence type="ECO:0000256" key="2">
    <source>
        <dbReference type="RuleBase" id="RU364082"/>
    </source>
</evidence>
<keyword evidence="2 4" id="KW-0560">Oxidoreductase</keyword>
<gene>
    <name evidence="4" type="primary">rfbD</name>
    <name evidence="4" type="ORF">FHK04_09575</name>
</gene>
<dbReference type="AlphaFoldDB" id="A0A5C5E759"/>
<evidence type="ECO:0000259" key="3">
    <source>
        <dbReference type="Pfam" id="PF04321"/>
    </source>
</evidence>